<comment type="similarity">
    <text evidence="2">Belongs to the peptidase S1 family. CLIP subfamily.</text>
</comment>
<dbReference type="InterPro" id="IPR001254">
    <property type="entry name" value="Trypsin_dom"/>
</dbReference>
<protein>
    <submittedName>
        <fullName evidence="4">Trypsin</fullName>
    </submittedName>
</protein>
<proteinExistence type="inferred from homology"/>
<feature type="domain" description="Peptidase S1" evidence="3">
    <location>
        <begin position="1"/>
        <end position="190"/>
    </location>
</feature>
<name>A0A0B1RY32_OESDE</name>
<dbReference type="SMART" id="SM00020">
    <property type="entry name" value="Tryp_SPc"/>
    <property type="match status" value="1"/>
</dbReference>
<dbReference type="PRINTS" id="PR00722">
    <property type="entry name" value="CHYMOTRYPSIN"/>
</dbReference>
<dbReference type="Proteomes" id="UP000053660">
    <property type="component" value="Unassembled WGS sequence"/>
</dbReference>
<dbReference type="EMBL" id="KN612256">
    <property type="protein sequence ID" value="KHJ75935.1"/>
    <property type="molecule type" value="Genomic_DNA"/>
</dbReference>
<dbReference type="InterPro" id="IPR033116">
    <property type="entry name" value="TRYPSIN_SER"/>
</dbReference>
<feature type="non-terminal residue" evidence="4">
    <location>
        <position position="1"/>
    </location>
</feature>
<dbReference type="InterPro" id="IPR043504">
    <property type="entry name" value="Peptidase_S1_PA_chymotrypsin"/>
</dbReference>
<dbReference type="PANTHER" id="PTHR24252:SF18">
    <property type="entry name" value="OVOCHYMASE 1"/>
    <property type="match status" value="1"/>
</dbReference>
<evidence type="ECO:0000256" key="1">
    <source>
        <dbReference type="ARBA" id="ARBA00023157"/>
    </source>
</evidence>
<reference evidence="4 5" key="1">
    <citation type="submission" date="2014-03" db="EMBL/GenBank/DDBJ databases">
        <title>Draft genome of the hookworm Oesophagostomum dentatum.</title>
        <authorList>
            <person name="Mitreva M."/>
        </authorList>
    </citation>
    <scope>NUCLEOTIDE SEQUENCE [LARGE SCALE GENOMIC DNA]</scope>
    <source>
        <strain evidence="4 5">OD-Hann</strain>
    </source>
</reference>
<dbReference type="FunFam" id="2.40.10.10:FF:000002">
    <property type="entry name" value="Transmembrane protease serine"/>
    <property type="match status" value="1"/>
</dbReference>
<organism evidence="4 5">
    <name type="scientific">Oesophagostomum dentatum</name>
    <name type="common">Nodular worm</name>
    <dbReference type="NCBI Taxonomy" id="61180"/>
    <lineage>
        <taxon>Eukaryota</taxon>
        <taxon>Metazoa</taxon>
        <taxon>Ecdysozoa</taxon>
        <taxon>Nematoda</taxon>
        <taxon>Chromadorea</taxon>
        <taxon>Rhabditida</taxon>
        <taxon>Rhabditina</taxon>
        <taxon>Rhabditomorpha</taxon>
        <taxon>Strongyloidea</taxon>
        <taxon>Strongylidae</taxon>
        <taxon>Oesophagostomum</taxon>
    </lineage>
</organism>
<evidence type="ECO:0000259" key="3">
    <source>
        <dbReference type="PROSITE" id="PS50240"/>
    </source>
</evidence>
<evidence type="ECO:0000313" key="4">
    <source>
        <dbReference type="EMBL" id="KHJ75935.1"/>
    </source>
</evidence>
<dbReference type="InterPro" id="IPR009003">
    <property type="entry name" value="Peptidase_S1_PA"/>
</dbReference>
<evidence type="ECO:0000256" key="2">
    <source>
        <dbReference type="ARBA" id="ARBA00024195"/>
    </source>
</evidence>
<dbReference type="GO" id="GO:0006508">
    <property type="term" value="P:proteolysis"/>
    <property type="evidence" value="ECO:0007669"/>
    <property type="project" value="InterPro"/>
</dbReference>
<dbReference type="GO" id="GO:0004252">
    <property type="term" value="F:serine-type endopeptidase activity"/>
    <property type="evidence" value="ECO:0007669"/>
    <property type="project" value="InterPro"/>
</dbReference>
<dbReference type="AlphaFoldDB" id="A0A0B1RY32"/>
<dbReference type="PROSITE" id="PS50240">
    <property type="entry name" value="TRYPSIN_DOM"/>
    <property type="match status" value="1"/>
</dbReference>
<dbReference type="PROSITE" id="PS00135">
    <property type="entry name" value="TRYPSIN_SER"/>
    <property type="match status" value="1"/>
</dbReference>
<accession>A0A0B1RY32</accession>
<keyword evidence="5" id="KW-1185">Reference proteome</keyword>
<dbReference type="OrthoDB" id="6376138at2759"/>
<gene>
    <name evidence="4" type="ORF">OESDEN_24446</name>
</gene>
<evidence type="ECO:0000313" key="5">
    <source>
        <dbReference type="Proteomes" id="UP000053660"/>
    </source>
</evidence>
<dbReference type="PANTHER" id="PTHR24252">
    <property type="entry name" value="ACROSIN-RELATED"/>
    <property type="match status" value="1"/>
</dbReference>
<dbReference type="InterPro" id="IPR001314">
    <property type="entry name" value="Peptidase_S1A"/>
</dbReference>
<keyword evidence="1" id="KW-1015">Disulfide bond</keyword>
<dbReference type="Gene3D" id="2.40.10.10">
    <property type="entry name" value="Trypsin-like serine proteases"/>
    <property type="match status" value="2"/>
</dbReference>
<dbReference type="Pfam" id="PF00089">
    <property type="entry name" value="Trypsin"/>
    <property type="match status" value="1"/>
</dbReference>
<dbReference type="CDD" id="cd00190">
    <property type="entry name" value="Tryp_SPc"/>
    <property type="match status" value="1"/>
</dbReference>
<dbReference type="SUPFAM" id="SSF50494">
    <property type="entry name" value="Trypsin-like serine proteases"/>
    <property type="match status" value="1"/>
</dbReference>
<sequence length="190" mass="21327">LLCFSKHYEDNPKYFGIKLGTYDYRDDEEDGEVLRDVAEIRIHPDFGRPHAFSHDISLLRLSEPVNFTDHIHPICVPKVLEKITPKSKGFVTGWGATSEGGEISNKLRQVLVPFLNQKECECEYEGEIDDTMVCAGRKDIDSCQGDSGGPLVTKHKDTQTWYQAGIVSWGQGCGERGHAGEIAYFMESLD</sequence>